<reference evidence="2 3" key="1">
    <citation type="submission" date="2022-11" db="EMBL/GenBank/DDBJ databases">
        <title>The characterization of three novel Bacteroidetes species and genomic analysis of their roles in tidal elemental geochemical cycles.</title>
        <authorList>
            <person name="Ma K."/>
        </authorList>
    </citation>
    <scope>NUCLEOTIDE SEQUENCE [LARGE SCALE GENOMIC DNA]</scope>
    <source>
        <strain evidence="2 3">M17</strain>
    </source>
</reference>
<feature type="transmembrane region" description="Helical" evidence="1">
    <location>
        <begin position="41"/>
        <end position="62"/>
    </location>
</feature>
<keyword evidence="1" id="KW-0472">Membrane</keyword>
<sequence>MFKIDIESSKIEDLQSVTTTLGLEEVLKASEDKIIIQEKKLSAFTIVLGSILMVAPWIWLFNNTDPELSMVVLISLFTIIDLWVILNNILSNRSISIDLNYKVIVIERKSLLGRLIKPKTVIPFSEFSTIKKEAKSYDGNRPVFRLYMNTENHNFSMLNVTGDNESDTVKDLMKDIIRNV</sequence>
<keyword evidence="1" id="KW-1133">Transmembrane helix</keyword>
<evidence type="ECO:0000313" key="2">
    <source>
        <dbReference type="EMBL" id="MCX2745574.1"/>
    </source>
</evidence>
<name>A0ABT3RUX8_9BACT</name>
<accession>A0ABT3RUX8</accession>
<evidence type="ECO:0000313" key="3">
    <source>
        <dbReference type="Proteomes" id="UP001209885"/>
    </source>
</evidence>
<dbReference type="Proteomes" id="UP001209885">
    <property type="component" value="Unassembled WGS sequence"/>
</dbReference>
<evidence type="ECO:0000256" key="1">
    <source>
        <dbReference type="SAM" id="Phobius"/>
    </source>
</evidence>
<dbReference type="EMBL" id="JAPFQN010000010">
    <property type="protein sequence ID" value="MCX2745574.1"/>
    <property type="molecule type" value="Genomic_DNA"/>
</dbReference>
<comment type="caution">
    <text evidence="2">The sequence shown here is derived from an EMBL/GenBank/DDBJ whole genome shotgun (WGS) entry which is preliminary data.</text>
</comment>
<gene>
    <name evidence="2" type="ORF">OO013_16960</name>
</gene>
<dbReference type="RefSeq" id="WP_266058172.1">
    <property type="nucleotide sequence ID" value="NZ_JAPFQN010000010.1"/>
</dbReference>
<feature type="transmembrane region" description="Helical" evidence="1">
    <location>
        <begin position="68"/>
        <end position="86"/>
    </location>
</feature>
<keyword evidence="1" id="KW-0812">Transmembrane</keyword>
<protein>
    <recommendedName>
        <fullName evidence="4">DUF304 domain-containing protein</fullName>
    </recommendedName>
</protein>
<keyword evidence="3" id="KW-1185">Reference proteome</keyword>
<evidence type="ECO:0008006" key="4">
    <source>
        <dbReference type="Google" id="ProtNLM"/>
    </source>
</evidence>
<proteinExistence type="predicted"/>
<organism evidence="2 3">
    <name type="scientific">Mangrovivirga halotolerans</name>
    <dbReference type="NCBI Taxonomy" id="2993936"/>
    <lineage>
        <taxon>Bacteria</taxon>
        <taxon>Pseudomonadati</taxon>
        <taxon>Bacteroidota</taxon>
        <taxon>Cytophagia</taxon>
        <taxon>Cytophagales</taxon>
        <taxon>Mangrovivirgaceae</taxon>
        <taxon>Mangrovivirga</taxon>
    </lineage>
</organism>